<sequence>MYKGMNSEPLRFLSFQTSGVSKLENEFYLFFSRSIGRWF</sequence>
<reference evidence="1 2" key="1">
    <citation type="submission" date="2013-04" db="EMBL/GenBank/DDBJ databases">
        <authorList>
            <person name="Harkins D.M."/>
            <person name="Durkin A.S."/>
            <person name="Brinkac L.M."/>
            <person name="Haft D.H."/>
            <person name="Selengut J.D."/>
            <person name="Sanka R."/>
            <person name="DePew J."/>
            <person name="Purushe J."/>
            <person name="Hartskeerl R.A."/>
            <person name="Ahmed A."/>
            <person name="van der Linden H."/>
            <person name="Goris M.G.A."/>
            <person name="Vinetz J.M."/>
            <person name="Sutton G.G."/>
            <person name="Nierman W.C."/>
            <person name="Fouts D.E."/>
        </authorList>
    </citation>
    <scope>NUCLEOTIDE SEQUENCE [LARGE SCALE GENOMIC DNA]</scope>
    <source>
        <strain evidence="1 2">Sao Paulo</strain>
    </source>
</reference>
<dbReference type="EMBL" id="AOGX02000015">
    <property type="protein sequence ID" value="EOQ89229.1"/>
    <property type="molecule type" value="Genomic_DNA"/>
</dbReference>
<proteinExistence type="predicted"/>
<dbReference type="Proteomes" id="UP000013996">
    <property type="component" value="Unassembled WGS sequence"/>
</dbReference>
<name>A0A5E8HDA8_9LEPT</name>
<organism evidence="1 2">
    <name type="scientific">Leptospira yanagawae serovar Saopaulo str. Sao Paulo = ATCC 700523</name>
    <dbReference type="NCBI Taxonomy" id="1249483"/>
    <lineage>
        <taxon>Bacteria</taxon>
        <taxon>Pseudomonadati</taxon>
        <taxon>Spirochaetota</taxon>
        <taxon>Spirochaetia</taxon>
        <taxon>Leptospirales</taxon>
        <taxon>Leptospiraceae</taxon>
        <taxon>Leptospira</taxon>
    </lineage>
</organism>
<dbReference type="STRING" id="1249483.LEP1GSC202_1124"/>
<gene>
    <name evidence="1" type="ORF">LEP1GSC202_1124</name>
</gene>
<evidence type="ECO:0000313" key="1">
    <source>
        <dbReference type="EMBL" id="EOQ89229.1"/>
    </source>
</evidence>
<protein>
    <submittedName>
        <fullName evidence="1">Uncharacterized protein</fullName>
    </submittedName>
</protein>
<comment type="caution">
    <text evidence="1">The sequence shown here is derived from an EMBL/GenBank/DDBJ whole genome shotgun (WGS) entry which is preliminary data.</text>
</comment>
<accession>A0A5E8HDA8</accession>
<evidence type="ECO:0000313" key="2">
    <source>
        <dbReference type="Proteomes" id="UP000013996"/>
    </source>
</evidence>
<dbReference type="AlphaFoldDB" id="A0A5E8HDA8"/>